<dbReference type="OrthoDB" id="3544461at2"/>
<name>I0H2V6_ACTM4</name>
<sequence>MILDLDAVRTRHDGYLASHDHPHAFPCCSAHASAGDVPALLAEVERLRRIEAAVRAIESADDPYDEAVARNALHAALKEETR</sequence>
<dbReference type="Proteomes" id="UP000007882">
    <property type="component" value="Chromosome"/>
</dbReference>
<accession>I0H2V6</accession>
<reference evidence="1 2" key="1">
    <citation type="submission" date="2012-02" db="EMBL/GenBank/DDBJ databases">
        <title>Complete genome sequence of Actinoplanes missouriensis 431 (= NBRC 102363).</title>
        <authorList>
            <person name="Ohnishi Y."/>
            <person name="Ishikawa J."/>
            <person name="Sekine M."/>
            <person name="Hosoyama A."/>
            <person name="Harada T."/>
            <person name="Narita H."/>
            <person name="Hata T."/>
            <person name="Konno Y."/>
            <person name="Tutikane K."/>
            <person name="Fujita N."/>
            <person name="Horinouchi S."/>
            <person name="Hayakawa M."/>
        </authorList>
    </citation>
    <scope>NUCLEOTIDE SEQUENCE [LARGE SCALE GENOMIC DNA]</scope>
    <source>
        <strain evidence="2">ATCC 14538 / DSM 43046 / CBS 188.64 / JCM 3121 / NBRC 102363 / NCIMB 12654 / NRRL B-3342 / UNCC 431</strain>
    </source>
</reference>
<dbReference type="RefSeq" id="WP_014442238.1">
    <property type="nucleotide sequence ID" value="NC_017093.1"/>
</dbReference>
<dbReference type="KEGG" id="ams:AMIS_21230"/>
<evidence type="ECO:0000313" key="2">
    <source>
        <dbReference type="Proteomes" id="UP000007882"/>
    </source>
</evidence>
<dbReference type="AlphaFoldDB" id="I0H2V6"/>
<gene>
    <name evidence="1" type="ordered locus">AMIS_21230</name>
</gene>
<dbReference type="PATRIC" id="fig|512565.3.peg.2121"/>
<proteinExistence type="predicted"/>
<dbReference type="STRING" id="512565.AMIS_21230"/>
<keyword evidence="2" id="KW-1185">Reference proteome</keyword>
<protein>
    <submittedName>
        <fullName evidence="1">Uncharacterized protein</fullName>
    </submittedName>
</protein>
<dbReference type="EMBL" id="AP012319">
    <property type="protein sequence ID" value="BAL87343.1"/>
    <property type="molecule type" value="Genomic_DNA"/>
</dbReference>
<organism evidence="1 2">
    <name type="scientific">Actinoplanes missouriensis (strain ATCC 14538 / DSM 43046 / CBS 188.64 / JCM 3121 / NBRC 102363 / NCIMB 12654 / NRRL B-3342 / UNCC 431)</name>
    <dbReference type="NCBI Taxonomy" id="512565"/>
    <lineage>
        <taxon>Bacteria</taxon>
        <taxon>Bacillati</taxon>
        <taxon>Actinomycetota</taxon>
        <taxon>Actinomycetes</taxon>
        <taxon>Micromonosporales</taxon>
        <taxon>Micromonosporaceae</taxon>
        <taxon>Actinoplanes</taxon>
    </lineage>
</organism>
<dbReference type="HOGENOM" id="CLU_2550722_0_0_11"/>
<evidence type="ECO:0000313" key="1">
    <source>
        <dbReference type="EMBL" id="BAL87343.1"/>
    </source>
</evidence>